<dbReference type="EMBL" id="CP040077">
    <property type="protein sequence ID" value="QCP49947.1"/>
    <property type="molecule type" value="Genomic_DNA"/>
</dbReference>
<dbReference type="Pfam" id="PF09998">
    <property type="entry name" value="DUF2239"/>
    <property type="match status" value="1"/>
</dbReference>
<accession>A0A4P8IPP0</accession>
<sequence length="202" mass="22087">MANPSQSHSYTSFDGHSRVASGSLLTVARAVRRALDDGAAGPVLIFDDSTGRSIDIDTRGTDAELEARFAAQAEAEVEAQTVSEDAQPEEPRGRGRPKLGVVAREVTLLPRHWEWLAAQPGGASVVLRKLVDEARRTHGDRDRVRKAQERAYHFMSAMAGDFPGFEEASRALFANDELRFNELIAGWPVDVRDYAAQLANTA</sequence>
<dbReference type="OrthoDB" id="282960at2"/>
<dbReference type="AlphaFoldDB" id="A0A4P8IPP0"/>
<keyword evidence="3" id="KW-1185">Reference proteome</keyword>
<reference evidence="2 3" key="1">
    <citation type="submission" date="2019-05" db="EMBL/GenBank/DDBJ databases">
        <title>Burkholderia sp. DHOD12, isolated from subtropical forest soil.</title>
        <authorList>
            <person name="Gao Z.-H."/>
            <person name="Qiu L.-H."/>
        </authorList>
    </citation>
    <scope>NUCLEOTIDE SEQUENCE [LARGE SCALE GENOMIC DNA]</scope>
    <source>
        <strain evidence="2 3">DHOD12</strain>
    </source>
</reference>
<gene>
    <name evidence="2" type="ORF">FAZ95_12625</name>
</gene>
<evidence type="ECO:0000256" key="1">
    <source>
        <dbReference type="SAM" id="MobiDB-lite"/>
    </source>
</evidence>
<evidence type="ECO:0000313" key="3">
    <source>
        <dbReference type="Proteomes" id="UP000298656"/>
    </source>
</evidence>
<dbReference type="KEGG" id="tvl:FAZ95_12625"/>
<dbReference type="RefSeq" id="WP_137332771.1">
    <property type="nucleotide sequence ID" value="NZ_CP040077.1"/>
</dbReference>
<dbReference type="InterPro" id="IPR018715">
    <property type="entry name" value="DUF2239"/>
</dbReference>
<organism evidence="2 3">
    <name type="scientific">Trinickia violacea</name>
    <dbReference type="NCBI Taxonomy" id="2571746"/>
    <lineage>
        <taxon>Bacteria</taxon>
        <taxon>Pseudomonadati</taxon>
        <taxon>Pseudomonadota</taxon>
        <taxon>Betaproteobacteria</taxon>
        <taxon>Burkholderiales</taxon>
        <taxon>Burkholderiaceae</taxon>
        <taxon>Trinickia</taxon>
    </lineage>
</organism>
<evidence type="ECO:0000313" key="2">
    <source>
        <dbReference type="EMBL" id="QCP49947.1"/>
    </source>
</evidence>
<dbReference type="Proteomes" id="UP000298656">
    <property type="component" value="Chromosome 1"/>
</dbReference>
<name>A0A4P8IPP0_9BURK</name>
<feature type="region of interest" description="Disordered" evidence="1">
    <location>
        <begin position="76"/>
        <end position="98"/>
    </location>
</feature>
<proteinExistence type="predicted"/>
<protein>
    <submittedName>
        <fullName evidence="2">DUF2239 family protein</fullName>
    </submittedName>
</protein>